<feature type="region of interest" description="Disordered" evidence="2">
    <location>
        <begin position="385"/>
        <end position="434"/>
    </location>
</feature>
<dbReference type="InterPro" id="IPR001680">
    <property type="entry name" value="WD40_rpt"/>
</dbReference>
<dbReference type="PANTHER" id="PTHR19863:SF5">
    <property type="entry name" value="WD REPEAT-CONTAINING PROTEIN 47"/>
    <property type="match status" value="1"/>
</dbReference>
<dbReference type="InterPro" id="IPR006595">
    <property type="entry name" value="CTLH_C"/>
</dbReference>
<feature type="repeat" description="WD" evidence="1">
    <location>
        <begin position="742"/>
        <end position="772"/>
    </location>
</feature>
<dbReference type="SUPFAM" id="SSF50978">
    <property type="entry name" value="WD40 repeat-like"/>
    <property type="match status" value="1"/>
</dbReference>
<dbReference type="PROSITE" id="PS50897">
    <property type="entry name" value="CTLH"/>
    <property type="match status" value="1"/>
</dbReference>
<dbReference type="InterPro" id="IPR006594">
    <property type="entry name" value="LisH"/>
</dbReference>
<feature type="compositionally biased region" description="Polar residues" evidence="2">
    <location>
        <begin position="344"/>
        <end position="363"/>
    </location>
</feature>
<dbReference type="PROSITE" id="PS50294">
    <property type="entry name" value="WD_REPEATS_REGION"/>
    <property type="match status" value="1"/>
</dbReference>
<dbReference type="SMART" id="SM00668">
    <property type="entry name" value="CTLH"/>
    <property type="match status" value="1"/>
</dbReference>
<feature type="repeat" description="WD" evidence="1">
    <location>
        <begin position="887"/>
        <end position="928"/>
    </location>
</feature>
<proteinExistence type="predicted"/>
<feature type="compositionally biased region" description="Low complexity" evidence="2">
    <location>
        <begin position="406"/>
        <end position="431"/>
    </location>
</feature>
<feature type="region of interest" description="Disordered" evidence="2">
    <location>
        <begin position="344"/>
        <end position="370"/>
    </location>
</feature>
<dbReference type="InterPro" id="IPR036322">
    <property type="entry name" value="WD40_repeat_dom_sf"/>
</dbReference>
<evidence type="ECO:0000313" key="5">
    <source>
        <dbReference type="WBParaSite" id="Gr19_v10_g16398.t1"/>
    </source>
</evidence>
<dbReference type="InterPro" id="IPR057749">
    <property type="entry name" value="WDR47_COR"/>
</dbReference>
<dbReference type="InterPro" id="IPR015943">
    <property type="entry name" value="WD40/YVTN_repeat-like_dom_sf"/>
</dbReference>
<evidence type="ECO:0000259" key="3">
    <source>
        <dbReference type="PROSITE" id="PS50897"/>
    </source>
</evidence>
<protein>
    <submittedName>
        <fullName evidence="5">WD repeat-containing protein 47</fullName>
    </submittedName>
</protein>
<dbReference type="Pfam" id="PF25602">
    <property type="entry name" value="WDR47_COR"/>
    <property type="match status" value="1"/>
</dbReference>
<dbReference type="PANTHER" id="PTHR19863">
    <property type="entry name" value="NEMITIN (NEURONAL ENRICHED MAP INTERACTING PROTEIN) HOMOLOG"/>
    <property type="match status" value="1"/>
</dbReference>
<dbReference type="PROSITE" id="PS50082">
    <property type="entry name" value="WD_REPEATS_2"/>
    <property type="match status" value="5"/>
</dbReference>
<sequence>MFSSAQKVALSIDERDVVKLVLEFLENRRIHITQVTLERETGVINGAYSDDILFLRQLILDGNWDSALQFVEPLKELEGFPSDKFQFLITKYKFFELLCIKQEPGPLQNSEFAVEEIVECLRELEGLSEKAEEFRKLCALLTLPKLLETEHFRSWNPYSARIDCFQAVLPLVVDFMDGITQKNHVSLEGRDKHSVGDRLVQLVVKGLLYEYSLVFCQQQAMGGKNTSIQSDCHIPDLLSRKEKISSADLSLISWLEMLGNEQFTLPFQQKEFSFRINSHAKPNLEAQWSEQILSTPIKPGGQFPYSMVPHSKPKFAQRLMAQSMTASLIFDPGRRRPIATFCNQPMSQSTLPSASSFSIQQPLDNGHKLDGDVMRQSQIISDMLSESSTNTLPSNLSQPRRRTVKSSGVSHALSSTSTSSQDRSMTSDSFSRNPHQQLEAICQRNQLKLPLHQNHRDKIGSELGANSLAPVPELDTPAADTVEGTVPFCMSQIARHDISMEQSRLFQQFQAVKSQEQQQIQATSGYYHQQAVQQQNANCRPVFVPQQLLSQNDPQNAYFQIPLPIAMRQNNAFPAANLCLPPMSNRPTSMNIPSLTMGATDTIGPNFVRPRSYLDQPIVSDQYSPDYPNVYAGSENDVRKQSIEDDDLLLESGEIEENDLSVARSADKEQMEALKFVPVCCYEDAQAIRAVAFHPSGGYFAIGTNSRNLLICRYQSSDFRSSLNEDYLLGVALPPNVILNRNKHHRGSVYCASFNQTGELLATGSNDKTIKLMAVQIDADMCRIGVEMDLQQVHDGTVRDIIFMEERMSVGSSSSILISGGAGSCRLCVTNCETGRTFRSFQEHTAPILGLYNWGSANSFVSCSHDKTIRFWDLRAANATSVIWPTTNTTNSRVTSVCVDPSGKLLVSGHEDASVMLYDISGGRTVQIFRPHGDEVRTVRFSNAAYYLLSGSYDKRIVITDMRGNLTEPLPYLPVSEHRDKVIQCRWHPRDFVFLSTSADKTAVLWSLPSKLI</sequence>
<name>A0A914HDP1_GLORO</name>
<dbReference type="Gene3D" id="2.130.10.10">
    <property type="entry name" value="YVTN repeat-like/Quinoprotein amine dehydrogenase"/>
    <property type="match status" value="2"/>
</dbReference>
<feature type="compositionally biased region" description="Polar residues" evidence="2">
    <location>
        <begin position="385"/>
        <end position="398"/>
    </location>
</feature>
<dbReference type="Proteomes" id="UP000887572">
    <property type="component" value="Unplaced"/>
</dbReference>
<reference evidence="5" key="1">
    <citation type="submission" date="2022-11" db="UniProtKB">
        <authorList>
            <consortium name="WormBaseParasite"/>
        </authorList>
    </citation>
    <scope>IDENTIFICATION</scope>
</reference>
<dbReference type="InterPro" id="IPR040067">
    <property type="entry name" value="WDR47"/>
</dbReference>
<dbReference type="Pfam" id="PF00400">
    <property type="entry name" value="WD40"/>
    <property type="match status" value="3"/>
</dbReference>
<keyword evidence="4" id="KW-1185">Reference proteome</keyword>
<feature type="repeat" description="WD" evidence="1">
    <location>
        <begin position="975"/>
        <end position="1013"/>
    </location>
</feature>
<feature type="domain" description="CTLH" evidence="3">
    <location>
        <begin position="48"/>
        <end position="105"/>
    </location>
</feature>
<dbReference type="PROSITE" id="PS50896">
    <property type="entry name" value="LISH"/>
    <property type="match status" value="1"/>
</dbReference>
<evidence type="ECO:0000256" key="2">
    <source>
        <dbReference type="SAM" id="MobiDB-lite"/>
    </source>
</evidence>
<dbReference type="InterPro" id="IPR024977">
    <property type="entry name" value="Apc4-like_WD40_dom"/>
</dbReference>
<evidence type="ECO:0000256" key="1">
    <source>
        <dbReference type="PROSITE-ProRule" id="PRU00221"/>
    </source>
</evidence>
<organism evidence="4 5">
    <name type="scientific">Globodera rostochiensis</name>
    <name type="common">Golden nematode worm</name>
    <name type="synonym">Heterodera rostochiensis</name>
    <dbReference type="NCBI Taxonomy" id="31243"/>
    <lineage>
        <taxon>Eukaryota</taxon>
        <taxon>Metazoa</taxon>
        <taxon>Ecdysozoa</taxon>
        <taxon>Nematoda</taxon>
        <taxon>Chromadorea</taxon>
        <taxon>Rhabditida</taxon>
        <taxon>Tylenchina</taxon>
        <taxon>Tylenchomorpha</taxon>
        <taxon>Tylenchoidea</taxon>
        <taxon>Heteroderidae</taxon>
        <taxon>Heteroderinae</taxon>
        <taxon>Globodera</taxon>
    </lineage>
</organism>
<keyword evidence="1" id="KW-0853">WD repeat</keyword>
<dbReference type="AlphaFoldDB" id="A0A914HDP1"/>
<feature type="repeat" description="WD" evidence="1">
    <location>
        <begin position="929"/>
        <end position="963"/>
    </location>
</feature>
<dbReference type="Pfam" id="PF12894">
    <property type="entry name" value="ANAPC4_WD40"/>
    <property type="match status" value="1"/>
</dbReference>
<dbReference type="WBParaSite" id="Gr19_v10_g16398.t1">
    <property type="protein sequence ID" value="Gr19_v10_g16398.t1"/>
    <property type="gene ID" value="Gr19_v10_g16398"/>
</dbReference>
<dbReference type="SMART" id="SM00320">
    <property type="entry name" value="WD40"/>
    <property type="match status" value="6"/>
</dbReference>
<feature type="repeat" description="WD" evidence="1">
    <location>
        <begin position="841"/>
        <end position="882"/>
    </location>
</feature>
<accession>A0A914HDP1</accession>
<evidence type="ECO:0000313" key="4">
    <source>
        <dbReference type="Proteomes" id="UP000887572"/>
    </source>
</evidence>